<name>A0A0F9TQE1_9ZZZZ</name>
<organism evidence="1">
    <name type="scientific">marine sediment metagenome</name>
    <dbReference type="NCBI Taxonomy" id="412755"/>
    <lineage>
        <taxon>unclassified sequences</taxon>
        <taxon>metagenomes</taxon>
        <taxon>ecological metagenomes</taxon>
    </lineage>
</organism>
<gene>
    <name evidence="1" type="ORF">LCGC14_0623990</name>
</gene>
<comment type="caution">
    <text evidence="1">The sequence shown here is derived from an EMBL/GenBank/DDBJ whole genome shotgun (WGS) entry which is preliminary data.</text>
</comment>
<dbReference type="AlphaFoldDB" id="A0A0F9TQE1"/>
<evidence type="ECO:0000313" key="1">
    <source>
        <dbReference type="EMBL" id="KKN51291.1"/>
    </source>
</evidence>
<accession>A0A0F9TQE1</accession>
<proteinExistence type="predicted"/>
<reference evidence="1" key="1">
    <citation type="journal article" date="2015" name="Nature">
        <title>Complex archaea that bridge the gap between prokaryotes and eukaryotes.</title>
        <authorList>
            <person name="Spang A."/>
            <person name="Saw J.H."/>
            <person name="Jorgensen S.L."/>
            <person name="Zaremba-Niedzwiedzka K."/>
            <person name="Martijn J."/>
            <person name="Lind A.E."/>
            <person name="van Eijk R."/>
            <person name="Schleper C."/>
            <person name="Guy L."/>
            <person name="Ettema T.J."/>
        </authorList>
    </citation>
    <scope>NUCLEOTIDE SEQUENCE</scope>
</reference>
<sequence>MDMRWTFSDIYTKVADYLGTDITDATDLAAVKDIVYRGYMKFLMPVSPKDEEIYIWSWLRQPWKMTFEPNKWEYPLPKDFDRFFRKIEYDGVADGNQMQQVSERSIMRNRSNLEFTSYPYSYAIRTAKFDKAVGSVKEMIVYPTPVNRSVVNSTYVMTPDKPETTTDYFIGGPVESETILQCCLAVAENQEDEKIGVETKKAVDLIQALIRKDKGEAPDTVGRVRDTGLNYGSLFDYRSYWIPSGVYTVYGQEI</sequence>
<dbReference type="EMBL" id="LAZR01001069">
    <property type="protein sequence ID" value="KKN51291.1"/>
    <property type="molecule type" value="Genomic_DNA"/>
</dbReference>
<protein>
    <submittedName>
        <fullName evidence="1">Uncharacterized protein</fullName>
    </submittedName>
</protein>